<reference evidence="2 3" key="1">
    <citation type="submission" date="2015-12" db="EMBL/GenBank/DDBJ databases">
        <title>Complete genome sequence of a multi-drug resistant strain Acidovorax sp. 12322-1.</title>
        <authorList>
            <person name="Ming D."/>
            <person name="Wang M."/>
            <person name="Hu S."/>
            <person name="Zhou Y."/>
            <person name="Jiang T."/>
        </authorList>
    </citation>
    <scope>NUCLEOTIDE SEQUENCE [LARGE SCALE GENOMIC DNA]</scope>
    <source>
        <strain evidence="2 3">12322-1</strain>
    </source>
</reference>
<dbReference type="AlphaFoldDB" id="A0A0W7Z2R9"/>
<keyword evidence="3" id="KW-1185">Reference proteome</keyword>
<sequence>MLERIRQSRRLHAVVVTAFALLLLVAMLSGVRVRAATAPATHETLTQSMLHSLCLPQDAPAAAASQQQAYEEWLLSAFDTPPATHAHDEHAGPHCVLCLALMLPPAIRLQAAPYPVPHYRAPWLWPVLFPAAQPVRAPLPPRGPPASFRVL</sequence>
<reference evidence="1 4" key="2">
    <citation type="submission" date="2017-03" db="EMBL/GenBank/DDBJ databases">
        <title>Rapid Whole Genome Sequencing of Comamonas kerstersii Causing Continuous ambulatory Peritoneal Dialysis-Associated Peritonitis.</title>
        <authorList>
            <person name="Zheng B."/>
        </authorList>
    </citation>
    <scope>NUCLEOTIDE SEQUENCE [LARGE SCALE GENOMIC DNA]</scope>
    <source>
        <strain evidence="1 4">8943</strain>
    </source>
</reference>
<name>A0A0W7Z2R9_9BURK</name>
<dbReference type="EMBL" id="LPXH01000019">
    <property type="protein sequence ID" value="KUF41778.1"/>
    <property type="molecule type" value="Genomic_DNA"/>
</dbReference>
<evidence type="ECO:0000313" key="1">
    <source>
        <dbReference type="EMBL" id="AQZ97088.1"/>
    </source>
</evidence>
<accession>A0A1V3TNT2</accession>
<protein>
    <recommendedName>
        <fullName evidence="5">DUF2946 domain-containing protein</fullName>
    </recommendedName>
</protein>
<evidence type="ECO:0000313" key="4">
    <source>
        <dbReference type="Proteomes" id="UP000242792"/>
    </source>
</evidence>
<dbReference type="GeneID" id="83037938"/>
<dbReference type="Proteomes" id="UP000242792">
    <property type="component" value="Chromosome"/>
</dbReference>
<proteinExistence type="predicted"/>
<dbReference type="Proteomes" id="UP000053300">
    <property type="component" value="Unassembled WGS sequence"/>
</dbReference>
<accession>A0A1V0BAW9</accession>
<gene>
    <name evidence="2" type="ORF">AS359_07445</name>
    <name evidence="1" type="ORF">B5M06_01250</name>
</gene>
<organism evidence="2 3">
    <name type="scientific">Comamonas kerstersii</name>
    <dbReference type="NCBI Taxonomy" id="225992"/>
    <lineage>
        <taxon>Bacteria</taxon>
        <taxon>Pseudomonadati</taxon>
        <taxon>Pseudomonadota</taxon>
        <taxon>Betaproteobacteria</taxon>
        <taxon>Burkholderiales</taxon>
        <taxon>Comamonadaceae</taxon>
        <taxon>Comamonas</taxon>
    </lineage>
</organism>
<dbReference type="STRING" id="225992.B5M06_01250"/>
<evidence type="ECO:0008006" key="5">
    <source>
        <dbReference type="Google" id="ProtNLM"/>
    </source>
</evidence>
<dbReference type="KEGG" id="cke:B5M06_01250"/>
<evidence type="ECO:0000313" key="3">
    <source>
        <dbReference type="Proteomes" id="UP000053300"/>
    </source>
</evidence>
<accession>A0A0W7Z2R9</accession>
<evidence type="ECO:0000313" key="2">
    <source>
        <dbReference type="EMBL" id="KUF41778.1"/>
    </source>
</evidence>
<dbReference type="EMBL" id="CP020121">
    <property type="protein sequence ID" value="AQZ97088.1"/>
    <property type="molecule type" value="Genomic_DNA"/>
</dbReference>
<dbReference type="RefSeq" id="WP_054066435.1">
    <property type="nucleotide sequence ID" value="NZ_CAUCIF010000007.1"/>
</dbReference>